<dbReference type="Proteomes" id="UP001213000">
    <property type="component" value="Unassembled WGS sequence"/>
</dbReference>
<feature type="compositionally biased region" description="Basic and acidic residues" evidence="1">
    <location>
        <begin position="84"/>
        <end position="95"/>
    </location>
</feature>
<dbReference type="AlphaFoldDB" id="A0AAD5VDS5"/>
<protein>
    <submittedName>
        <fullName evidence="2">Uncharacterized protein</fullName>
    </submittedName>
</protein>
<comment type="caution">
    <text evidence="2">The sequence shown here is derived from an EMBL/GenBank/DDBJ whole genome shotgun (WGS) entry which is preliminary data.</text>
</comment>
<proteinExistence type="predicted"/>
<reference evidence="2" key="1">
    <citation type="submission" date="2022-07" db="EMBL/GenBank/DDBJ databases">
        <title>Genome Sequence of Leucocoprinus birnbaumii.</title>
        <authorList>
            <person name="Buettner E."/>
        </authorList>
    </citation>
    <scope>NUCLEOTIDE SEQUENCE</scope>
    <source>
        <strain evidence="2">VT141</strain>
    </source>
</reference>
<sequence>MASLLAPEITGSAQAPNVELVVHPIIAVSAANLEILMQRAAALEEAHLKEEGWISEEDVSASRNLTQYAWIADILYDDRPKPFQRVGEKEEDPPRRMSLVETENPGPAPSQTRSPSKERRYHKRLAQKILHGHTVRPKVRAKLIQPTLAIPAMSKPITEDIRATMGGYQGKVQNKALVWGPRTLKDLADQQYEYIPWDGKTPRPLIDPQGNVFGVLAGRPNDDEWLKACERLYDAMCLEASQVEFTKKQYTHRGDFPAINVGISPGQGSKFPHNLGLGTYEAMMTRLLENPGLQYIADYHSCEYRLIDLRPLLIEHRVFEAMVSATLPSAEVRARSSSQSSEIWIRAQTPDSGRRFPHSCVQFRSGCLD</sequence>
<evidence type="ECO:0000313" key="2">
    <source>
        <dbReference type="EMBL" id="KAJ3552338.1"/>
    </source>
</evidence>
<dbReference type="EMBL" id="JANIEX010002067">
    <property type="protein sequence ID" value="KAJ3552338.1"/>
    <property type="molecule type" value="Genomic_DNA"/>
</dbReference>
<keyword evidence="3" id="KW-1185">Reference proteome</keyword>
<feature type="region of interest" description="Disordered" evidence="1">
    <location>
        <begin position="84"/>
        <end position="119"/>
    </location>
</feature>
<organism evidence="2 3">
    <name type="scientific">Leucocoprinus birnbaumii</name>
    <dbReference type="NCBI Taxonomy" id="56174"/>
    <lineage>
        <taxon>Eukaryota</taxon>
        <taxon>Fungi</taxon>
        <taxon>Dikarya</taxon>
        <taxon>Basidiomycota</taxon>
        <taxon>Agaricomycotina</taxon>
        <taxon>Agaricomycetes</taxon>
        <taxon>Agaricomycetidae</taxon>
        <taxon>Agaricales</taxon>
        <taxon>Agaricineae</taxon>
        <taxon>Agaricaceae</taxon>
        <taxon>Leucocoprinus</taxon>
    </lineage>
</organism>
<gene>
    <name evidence="2" type="ORF">NP233_g12907</name>
</gene>
<accession>A0AAD5VDS5</accession>
<evidence type="ECO:0000256" key="1">
    <source>
        <dbReference type="SAM" id="MobiDB-lite"/>
    </source>
</evidence>
<evidence type="ECO:0000313" key="3">
    <source>
        <dbReference type="Proteomes" id="UP001213000"/>
    </source>
</evidence>
<name>A0AAD5VDS5_9AGAR</name>